<reference evidence="1 2" key="1">
    <citation type="submission" date="2024-04" db="EMBL/GenBank/DDBJ databases">
        <authorList>
            <person name="Fracassetti M."/>
        </authorList>
    </citation>
    <scope>NUCLEOTIDE SEQUENCE [LARGE SCALE GENOMIC DNA]</scope>
</reference>
<dbReference type="Proteomes" id="UP001497516">
    <property type="component" value="Chromosome 1"/>
</dbReference>
<dbReference type="EMBL" id="OZ034813">
    <property type="protein sequence ID" value="CAL1356996.1"/>
    <property type="molecule type" value="Genomic_DNA"/>
</dbReference>
<evidence type="ECO:0000313" key="2">
    <source>
        <dbReference type="Proteomes" id="UP001497516"/>
    </source>
</evidence>
<proteinExistence type="predicted"/>
<organism evidence="1 2">
    <name type="scientific">Linum trigynum</name>
    <dbReference type="NCBI Taxonomy" id="586398"/>
    <lineage>
        <taxon>Eukaryota</taxon>
        <taxon>Viridiplantae</taxon>
        <taxon>Streptophyta</taxon>
        <taxon>Embryophyta</taxon>
        <taxon>Tracheophyta</taxon>
        <taxon>Spermatophyta</taxon>
        <taxon>Magnoliopsida</taxon>
        <taxon>eudicotyledons</taxon>
        <taxon>Gunneridae</taxon>
        <taxon>Pentapetalae</taxon>
        <taxon>rosids</taxon>
        <taxon>fabids</taxon>
        <taxon>Malpighiales</taxon>
        <taxon>Linaceae</taxon>
        <taxon>Linum</taxon>
    </lineage>
</organism>
<accession>A0AAV2CLC6</accession>
<protein>
    <submittedName>
        <fullName evidence="1">Uncharacterized protein</fullName>
    </submittedName>
</protein>
<name>A0AAV2CLC6_9ROSI</name>
<sequence>MRWQIRNGRTVSGLHDKWILALHPATPCYNPRVLAKGGDVRVADFSCPGEGRWSDAKLVQWFHPNTCRAIKVIPLPCQDIEDKLVWHDTCDGIFTVKSAYHLTVLLTSDRVDGYRRLAGSIDKGGSHCGIPPFLLN</sequence>
<dbReference type="AlphaFoldDB" id="A0AAV2CLC6"/>
<keyword evidence="2" id="KW-1185">Reference proteome</keyword>
<gene>
    <name evidence="1" type="ORF">LTRI10_LOCUS4658</name>
</gene>
<evidence type="ECO:0000313" key="1">
    <source>
        <dbReference type="EMBL" id="CAL1356996.1"/>
    </source>
</evidence>